<dbReference type="Proteomes" id="UP000787672">
    <property type="component" value="Unassembled WGS sequence"/>
</dbReference>
<keyword evidence="2" id="KW-1185">Reference proteome</keyword>
<comment type="caution">
    <text evidence="1">The sequence shown here is derived from an EMBL/GenBank/DDBJ whole genome shotgun (WGS) entry which is preliminary data.</text>
</comment>
<gene>
    <name evidence="1" type="ORF">KQI82_05495</name>
</gene>
<reference evidence="1 2" key="1">
    <citation type="submission" date="2021-06" db="EMBL/GenBank/DDBJ databases">
        <authorList>
            <person name="Sun Q."/>
            <person name="Li D."/>
        </authorList>
    </citation>
    <scope>NUCLEOTIDE SEQUENCE [LARGE SCALE GENOMIC DNA]</scope>
    <source>
        <strain evidence="1 2">MSJ-2</strain>
    </source>
</reference>
<protein>
    <submittedName>
        <fullName evidence="1">Uncharacterized protein</fullName>
    </submittedName>
</protein>
<dbReference type="EMBL" id="JAHLQN010000001">
    <property type="protein sequence ID" value="MBU5626375.1"/>
    <property type="molecule type" value="Genomic_DNA"/>
</dbReference>
<evidence type="ECO:0000313" key="2">
    <source>
        <dbReference type="Proteomes" id="UP000787672"/>
    </source>
</evidence>
<proteinExistence type="predicted"/>
<evidence type="ECO:0000313" key="1">
    <source>
        <dbReference type="EMBL" id="MBU5626375.1"/>
    </source>
</evidence>
<dbReference type="RefSeq" id="WP_216631867.1">
    <property type="nucleotide sequence ID" value="NZ_JAHLQN010000001.1"/>
</dbReference>
<accession>A0ABS6F8J8</accession>
<name>A0ABS6F8J8_9FIRM</name>
<organism evidence="1 2">
    <name type="scientific">Dysosmobacter acutus</name>
    <dbReference type="NCBI Taxonomy" id="2841504"/>
    <lineage>
        <taxon>Bacteria</taxon>
        <taxon>Bacillati</taxon>
        <taxon>Bacillota</taxon>
        <taxon>Clostridia</taxon>
        <taxon>Eubacteriales</taxon>
        <taxon>Oscillospiraceae</taxon>
        <taxon>Dysosmobacter</taxon>
    </lineage>
</organism>
<sequence>MSIVFTEVRIEDRGGVELSFMEGGCLDELDIRELLKHDQPFRDMWDAVGSDARIAVQQYRFRGGKQGEELGDESHFALMRAYDRALSDADGSTFVERDDVDWLDDFELTKDDLADGK</sequence>